<keyword evidence="9" id="KW-1003">Cell membrane</keyword>
<feature type="transmembrane region" description="Helical" evidence="9">
    <location>
        <begin position="388"/>
        <end position="413"/>
    </location>
</feature>
<dbReference type="Pfam" id="PF00571">
    <property type="entry name" value="CBS"/>
    <property type="match status" value="2"/>
</dbReference>
<dbReference type="SUPFAM" id="SSF158791">
    <property type="entry name" value="MgtE N-terminal domain-like"/>
    <property type="match status" value="1"/>
</dbReference>
<gene>
    <name evidence="11" type="primary">mgtE</name>
    <name evidence="11" type="ORF">R4Z09_02070</name>
</gene>
<dbReference type="InterPro" id="IPR036739">
    <property type="entry name" value="SLC41_membr_dom_sf"/>
</dbReference>
<dbReference type="InterPro" id="IPR006668">
    <property type="entry name" value="Mg_transptr_MgtE_intracell_dom"/>
</dbReference>
<dbReference type="InterPro" id="IPR006669">
    <property type="entry name" value="MgtE_transporter"/>
</dbReference>
<dbReference type="NCBIfam" id="TIGR00400">
    <property type="entry name" value="mgtE"/>
    <property type="match status" value="1"/>
</dbReference>
<keyword evidence="8" id="KW-0129">CBS domain</keyword>
<dbReference type="PANTHER" id="PTHR43773">
    <property type="entry name" value="MAGNESIUM TRANSPORTER MGTE"/>
    <property type="match status" value="1"/>
</dbReference>
<dbReference type="EMBL" id="CP137640">
    <property type="protein sequence ID" value="WVX81855.1"/>
    <property type="molecule type" value="Genomic_DNA"/>
</dbReference>
<comment type="caution">
    <text evidence="9">Lacks conserved residue(s) required for the propagation of feature annotation.</text>
</comment>
<dbReference type="Proteomes" id="UP001357223">
    <property type="component" value="Chromosome"/>
</dbReference>
<evidence type="ECO:0000256" key="9">
    <source>
        <dbReference type="RuleBase" id="RU362011"/>
    </source>
</evidence>
<evidence type="ECO:0000256" key="7">
    <source>
        <dbReference type="ARBA" id="ARBA00023136"/>
    </source>
</evidence>
<dbReference type="Gene3D" id="1.25.60.10">
    <property type="entry name" value="MgtE N-terminal domain-like"/>
    <property type="match status" value="1"/>
</dbReference>
<sequence length="452" mass="50703">MIKNMTKDQITLHIIKALKENKQKELDAVLDELQPYDIAQIYADLPEKHRTRFLLHLKIDLLADLIQELDRDEQFEILNKLGIERKSKVLDEMDNDDLASLLDELSPEKMASLLAGMKIEESKIVQNIMNYPPETAGRLMTNRFVWIRDYYTVRDAVDKLKTFAEFAETINYLYVVDNHRKLVGVVSYRDLLIADANERISGIMYERVIAVSDTMDQEEVARMIERYDFLAIPVVNEDNVLMGIVTVDDIIDVVIKEANEDIEKLSASGKAIDFDTKALVAAYRRLPWLVLLLFIGLISGSIISGYENTLKQVVALTYFMPMISGMTGNTGTQSLAVVVRGLAVNDLDKNSIFKLIMRECGVGIIIGVTCGLLISIIAYVWLGNPMLGVVVGSSLLLTLIIGTLAGTIIPIFLYRIKIDPAVASGPLITTLNDIFSLIIYFGIATAFMHYLL</sequence>
<feature type="transmembrane region" description="Helical" evidence="9">
    <location>
        <begin position="318"/>
        <end position="339"/>
    </location>
</feature>
<keyword evidence="7 9" id="KW-0472">Membrane</keyword>
<dbReference type="SMART" id="SM00924">
    <property type="entry name" value="MgtE_N"/>
    <property type="match status" value="1"/>
</dbReference>
<dbReference type="Pfam" id="PF03448">
    <property type="entry name" value="MgtE_N"/>
    <property type="match status" value="1"/>
</dbReference>
<keyword evidence="5 9" id="KW-0460">Magnesium</keyword>
<evidence type="ECO:0000256" key="6">
    <source>
        <dbReference type="ARBA" id="ARBA00022989"/>
    </source>
</evidence>
<evidence type="ECO:0000256" key="5">
    <source>
        <dbReference type="ARBA" id="ARBA00022842"/>
    </source>
</evidence>
<comment type="function">
    <text evidence="9">Acts as a magnesium transporter.</text>
</comment>
<dbReference type="RefSeq" id="WP_338450765.1">
    <property type="nucleotide sequence ID" value="NZ_CP137640.1"/>
</dbReference>
<comment type="similarity">
    <text evidence="2 9">Belongs to the SLC41A transporter family.</text>
</comment>
<keyword evidence="6 9" id="KW-1133">Transmembrane helix</keyword>
<keyword evidence="4 9" id="KW-0812">Transmembrane</keyword>
<dbReference type="SUPFAM" id="SSF161093">
    <property type="entry name" value="MgtE membrane domain-like"/>
    <property type="match status" value="1"/>
</dbReference>
<evidence type="ECO:0000256" key="2">
    <source>
        <dbReference type="ARBA" id="ARBA00009749"/>
    </source>
</evidence>
<evidence type="ECO:0000256" key="3">
    <source>
        <dbReference type="ARBA" id="ARBA00022448"/>
    </source>
</evidence>
<reference evidence="11 12" key="1">
    <citation type="submission" date="2023-10" db="EMBL/GenBank/DDBJ databases">
        <title>Niallia locisalis sp.nov. isolated from a salt pond sample.</title>
        <authorList>
            <person name="Li X.-J."/>
            <person name="Dong L."/>
        </authorList>
    </citation>
    <scope>NUCLEOTIDE SEQUENCE [LARGE SCALE GENOMIC DNA]</scope>
    <source>
        <strain evidence="11 12">DSM 29761</strain>
    </source>
</reference>
<feature type="transmembrane region" description="Helical" evidence="9">
    <location>
        <begin position="286"/>
        <end position="306"/>
    </location>
</feature>
<dbReference type="PANTHER" id="PTHR43773:SF1">
    <property type="entry name" value="MAGNESIUM TRANSPORTER MGTE"/>
    <property type="match status" value="1"/>
</dbReference>
<keyword evidence="3 9" id="KW-0813">Transport</keyword>
<feature type="domain" description="CBS" evidence="10">
    <location>
        <begin position="204"/>
        <end position="262"/>
    </location>
</feature>
<dbReference type="InterPro" id="IPR038076">
    <property type="entry name" value="MgtE_N_sf"/>
</dbReference>
<evidence type="ECO:0000313" key="12">
    <source>
        <dbReference type="Proteomes" id="UP001357223"/>
    </source>
</evidence>
<evidence type="ECO:0000256" key="1">
    <source>
        <dbReference type="ARBA" id="ARBA00004141"/>
    </source>
</evidence>
<name>A0ABZ2CDP9_9BACI</name>
<evidence type="ECO:0000256" key="4">
    <source>
        <dbReference type="ARBA" id="ARBA00022692"/>
    </source>
</evidence>
<dbReference type="SUPFAM" id="SSF54631">
    <property type="entry name" value="CBS-domain pair"/>
    <property type="match status" value="1"/>
</dbReference>
<evidence type="ECO:0000313" key="11">
    <source>
        <dbReference type="EMBL" id="WVX81855.1"/>
    </source>
</evidence>
<dbReference type="Gene3D" id="1.10.357.20">
    <property type="entry name" value="SLC41 divalent cation transporters, integral membrane domain"/>
    <property type="match status" value="1"/>
</dbReference>
<dbReference type="InterPro" id="IPR000644">
    <property type="entry name" value="CBS_dom"/>
</dbReference>
<feature type="transmembrane region" description="Helical" evidence="9">
    <location>
        <begin position="360"/>
        <end position="382"/>
    </location>
</feature>
<evidence type="ECO:0000256" key="8">
    <source>
        <dbReference type="PROSITE-ProRule" id="PRU00703"/>
    </source>
</evidence>
<comment type="subunit">
    <text evidence="9">Homodimer.</text>
</comment>
<organism evidence="11 12">
    <name type="scientific">Niallia oryzisoli</name>
    <dbReference type="NCBI Taxonomy" id="1737571"/>
    <lineage>
        <taxon>Bacteria</taxon>
        <taxon>Bacillati</taxon>
        <taxon>Bacillota</taxon>
        <taxon>Bacilli</taxon>
        <taxon>Bacillales</taxon>
        <taxon>Bacillaceae</taxon>
        <taxon>Niallia</taxon>
    </lineage>
</organism>
<evidence type="ECO:0000259" key="10">
    <source>
        <dbReference type="PROSITE" id="PS51371"/>
    </source>
</evidence>
<comment type="subcellular location">
    <subcellularLocation>
        <location evidence="9">Cell membrane</location>
        <topology evidence="9">Multi-pass membrane protein</topology>
    </subcellularLocation>
    <subcellularLocation>
        <location evidence="1">Membrane</location>
        <topology evidence="1">Multi-pass membrane protein</topology>
    </subcellularLocation>
</comment>
<accession>A0ABZ2CDP9</accession>
<keyword evidence="12" id="KW-1185">Reference proteome</keyword>
<dbReference type="InterPro" id="IPR006667">
    <property type="entry name" value="SLC41_membr_dom"/>
</dbReference>
<dbReference type="SMART" id="SM00116">
    <property type="entry name" value="CBS"/>
    <property type="match status" value="2"/>
</dbReference>
<protein>
    <recommendedName>
        <fullName evidence="9">Magnesium transporter MgtE</fullName>
    </recommendedName>
</protein>
<dbReference type="Pfam" id="PF01769">
    <property type="entry name" value="MgtE"/>
    <property type="match status" value="1"/>
</dbReference>
<feature type="domain" description="CBS" evidence="10">
    <location>
        <begin position="140"/>
        <end position="201"/>
    </location>
</feature>
<dbReference type="InterPro" id="IPR046342">
    <property type="entry name" value="CBS_dom_sf"/>
</dbReference>
<dbReference type="Gene3D" id="3.10.580.10">
    <property type="entry name" value="CBS-domain"/>
    <property type="match status" value="1"/>
</dbReference>
<dbReference type="PROSITE" id="PS51371">
    <property type="entry name" value="CBS"/>
    <property type="match status" value="2"/>
</dbReference>
<proteinExistence type="inferred from homology"/>
<dbReference type="CDD" id="cd04606">
    <property type="entry name" value="CBS_pair_Mg_transporter"/>
    <property type="match status" value="1"/>
</dbReference>
<keyword evidence="9" id="KW-0479">Metal-binding</keyword>